<keyword evidence="3" id="KW-0238">DNA-binding</keyword>
<evidence type="ECO:0000256" key="3">
    <source>
        <dbReference type="ARBA" id="ARBA00023125"/>
    </source>
</evidence>
<evidence type="ECO:0000256" key="2">
    <source>
        <dbReference type="ARBA" id="ARBA00023015"/>
    </source>
</evidence>
<dbReference type="KEGG" id="lact:D7I46_01845"/>
<dbReference type="OrthoDB" id="9796186at2"/>
<keyword evidence="7" id="KW-1185">Reference proteome</keyword>
<dbReference type="SUPFAM" id="SSF53822">
    <property type="entry name" value="Periplasmic binding protein-like I"/>
    <property type="match status" value="1"/>
</dbReference>
<sequence>MKQVSMQMIADALDISKNSVSQALRDAAGVSEETKKLVRNKADELGYKYIKQNKRVQGEFLILATEFALSQVSFFGEIIKSIDYNCTLKNFKTTTLAVTSEMIQENQLPANLTNYSGIFIVSHITDDYISNIVNQGIPCVVVDHHSPKFLADCVLTKNTDGAYSAIEFLIKHHCKKIGFIGDIDFSPSYLERFRGYQRALKEHDIDLDSKILITKIKENQAELFSKLKEIKQMPDAWFCVNSGLAYILNYYLQSEKYHIPEDISIICFDNTEFTQMSNPKITNISTDLSYMGKQAVITMSERLTAPDSPYIHKQILPQLLELGTVHPLNI</sequence>
<dbReference type="PANTHER" id="PTHR30146">
    <property type="entry name" value="LACI-RELATED TRANSCRIPTIONAL REPRESSOR"/>
    <property type="match status" value="1"/>
</dbReference>
<dbReference type="InterPro" id="IPR010982">
    <property type="entry name" value="Lambda_DNA-bd_dom_sf"/>
</dbReference>
<evidence type="ECO:0000313" key="6">
    <source>
        <dbReference type="EMBL" id="AYF99939.1"/>
    </source>
</evidence>
<dbReference type="AlphaFoldDB" id="A0A387BGG3"/>
<dbReference type="Gene3D" id="3.40.50.2300">
    <property type="match status" value="2"/>
</dbReference>
<dbReference type="PANTHER" id="PTHR30146:SF148">
    <property type="entry name" value="HTH-TYPE TRANSCRIPTIONAL REPRESSOR PURR-RELATED"/>
    <property type="match status" value="1"/>
</dbReference>
<dbReference type="InterPro" id="IPR046335">
    <property type="entry name" value="LacI/GalR-like_sensor"/>
</dbReference>
<keyword evidence="4" id="KW-0804">Transcription</keyword>
<dbReference type="Proteomes" id="UP000269374">
    <property type="component" value="Chromosome"/>
</dbReference>
<evidence type="ECO:0000259" key="5">
    <source>
        <dbReference type="Pfam" id="PF13377"/>
    </source>
</evidence>
<dbReference type="InterPro" id="IPR028082">
    <property type="entry name" value="Peripla_BP_I"/>
</dbReference>
<dbReference type="RefSeq" id="WP_120771328.1">
    <property type="nucleotide sequence ID" value="NZ_CP032627.1"/>
</dbReference>
<keyword evidence="2" id="KW-0805">Transcription regulation</keyword>
<dbReference type="Pfam" id="PF13377">
    <property type="entry name" value="Peripla_BP_3"/>
    <property type="match status" value="1"/>
</dbReference>
<dbReference type="SUPFAM" id="SSF47413">
    <property type="entry name" value="lambda repressor-like DNA-binding domains"/>
    <property type="match status" value="1"/>
</dbReference>
<gene>
    <name evidence="6" type="ORF">D7I46_01845</name>
</gene>
<protein>
    <submittedName>
        <fullName evidence="6">LacI family transcriptional regulator</fullName>
    </submittedName>
</protein>
<dbReference type="GO" id="GO:0000976">
    <property type="term" value="F:transcription cis-regulatory region binding"/>
    <property type="evidence" value="ECO:0007669"/>
    <property type="project" value="TreeGrafter"/>
</dbReference>
<name>A0A387BGG3_9LACT</name>
<accession>A0A387BGG3</accession>
<evidence type="ECO:0000256" key="4">
    <source>
        <dbReference type="ARBA" id="ARBA00023163"/>
    </source>
</evidence>
<evidence type="ECO:0000313" key="7">
    <source>
        <dbReference type="Proteomes" id="UP000269374"/>
    </source>
</evidence>
<proteinExistence type="predicted"/>
<dbReference type="InterPro" id="IPR000843">
    <property type="entry name" value="HTH_LacI"/>
</dbReference>
<evidence type="ECO:0000256" key="1">
    <source>
        <dbReference type="ARBA" id="ARBA00022491"/>
    </source>
</evidence>
<feature type="domain" description="Transcriptional regulator LacI/GalR-like sensor" evidence="5">
    <location>
        <begin position="167"/>
        <end position="317"/>
    </location>
</feature>
<keyword evidence="1" id="KW-0678">Repressor</keyword>
<dbReference type="GO" id="GO:0003700">
    <property type="term" value="F:DNA-binding transcription factor activity"/>
    <property type="evidence" value="ECO:0007669"/>
    <property type="project" value="TreeGrafter"/>
</dbReference>
<dbReference type="EMBL" id="CP032627">
    <property type="protein sequence ID" value="AYF99939.1"/>
    <property type="molecule type" value="Genomic_DNA"/>
</dbReference>
<dbReference type="Gene3D" id="1.10.260.40">
    <property type="entry name" value="lambda repressor-like DNA-binding domains"/>
    <property type="match status" value="1"/>
</dbReference>
<organism evidence="6 7">
    <name type="scientific">Lactococcus allomyrinae</name>
    <dbReference type="NCBI Taxonomy" id="2419773"/>
    <lineage>
        <taxon>Bacteria</taxon>
        <taxon>Bacillati</taxon>
        <taxon>Bacillota</taxon>
        <taxon>Bacilli</taxon>
        <taxon>Lactobacillales</taxon>
        <taxon>Streptococcaceae</taxon>
        <taxon>Lactococcus</taxon>
    </lineage>
</organism>
<dbReference type="CDD" id="cd01392">
    <property type="entry name" value="HTH_LacI"/>
    <property type="match status" value="1"/>
</dbReference>
<reference evidence="6 7" key="1">
    <citation type="submission" date="2018-09" db="EMBL/GenBank/DDBJ databases">
        <title>Genome sequencing of strain 1JSPR-7.</title>
        <authorList>
            <person name="Heo J."/>
            <person name="Kim S.-J."/>
            <person name="Kwon S.-W."/>
        </authorList>
    </citation>
    <scope>NUCLEOTIDE SEQUENCE [LARGE SCALE GENOMIC DNA]</scope>
    <source>
        <strain evidence="6 7">1JSPR-7</strain>
    </source>
</reference>